<evidence type="ECO:0000256" key="10">
    <source>
        <dbReference type="PROSITE-ProRule" id="PRU01360"/>
    </source>
</evidence>
<keyword evidence="3 10" id="KW-1134">Transmembrane beta strand</keyword>
<evidence type="ECO:0000256" key="11">
    <source>
        <dbReference type="RuleBase" id="RU003357"/>
    </source>
</evidence>
<proteinExistence type="inferred from homology"/>
<evidence type="ECO:0000259" key="12">
    <source>
        <dbReference type="Pfam" id="PF00593"/>
    </source>
</evidence>
<dbReference type="PANTHER" id="PTHR30069">
    <property type="entry name" value="TONB-DEPENDENT OUTER MEMBRANE RECEPTOR"/>
    <property type="match status" value="1"/>
</dbReference>
<evidence type="ECO:0000256" key="5">
    <source>
        <dbReference type="ARBA" id="ARBA00022729"/>
    </source>
</evidence>
<dbReference type="Proteomes" id="UP000589085">
    <property type="component" value="Unassembled WGS sequence"/>
</dbReference>
<evidence type="ECO:0000256" key="7">
    <source>
        <dbReference type="ARBA" id="ARBA00023077"/>
    </source>
</evidence>
<keyword evidence="4 10" id="KW-0812">Transmembrane</keyword>
<evidence type="ECO:0000256" key="3">
    <source>
        <dbReference type="ARBA" id="ARBA00022452"/>
    </source>
</evidence>
<dbReference type="InterPro" id="IPR012910">
    <property type="entry name" value="Plug_dom"/>
</dbReference>
<evidence type="ECO:0000313" key="14">
    <source>
        <dbReference type="EMBL" id="MBB2161925.1"/>
    </source>
</evidence>
<keyword evidence="6" id="KW-0406">Ion transport</keyword>
<dbReference type="GO" id="GO:0009279">
    <property type="term" value="C:cell outer membrane"/>
    <property type="evidence" value="ECO:0007669"/>
    <property type="project" value="UniProtKB-SubCell"/>
</dbReference>
<comment type="similarity">
    <text evidence="10 11">Belongs to the TonB-dependent receptor family.</text>
</comment>
<evidence type="ECO:0000256" key="9">
    <source>
        <dbReference type="ARBA" id="ARBA00023237"/>
    </source>
</evidence>
<evidence type="ECO:0000256" key="8">
    <source>
        <dbReference type="ARBA" id="ARBA00023136"/>
    </source>
</evidence>
<keyword evidence="8 10" id="KW-0472">Membrane</keyword>
<dbReference type="Pfam" id="PF00593">
    <property type="entry name" value="TonB_dep_Rec_b-barrel"/>
    <property type="match status" value="1"/>
</dbReference>
<evidence type="ECO:0000259" key="13">
    <source>
        <dbReference type="Pfam" id="PF07715"/>
    </source>
</evidence>
<protein>
    <submittedName>
        <fullName evidence="14">TonB-dependent receptor</fullName>
    </submittedName>
</protein>
<evidence type="ECO:0000256" key="4">
    <source>
        <dbReference type="ARBA" id="ARBA00022692"/>
    </source>
</evidence>
<evidence type="ECO:0000256" key="6">
    <source>
        <dbReference type="ARBA" id="ARBA00023065"/>
    </source>
</evidence>
<name>A0A7W4NT46_9PROT</name>
<comment type="subcellular location">
    <subcellularLocation>
        <location evidence="1 10">Cell outer membrane</location>
        <topology evidence="1 10">Multi-pass membrane protein</topology>
    </subcellularLocation>
</comment>
<keyword evidence="9 10" id="KW-0998">Cell outer membrane</keyword>
<dbReference type="RefSeq" id="WP_182998750.1">
    <property type="nucleotide sequence ID" value="NZ_JABEQJ010000027.1"/>
</dbReference>
<dbReference type="Pfam" id="PF07715">
    <property type="entry name" value="Plug"/>
    <property type="match status" value="1"/>
</dbReference>
<dbReference type="InterPro" id="IPR000531">
    <property type="entry name" value="Beta-barrel_TonB"/>
</dbReference>
<reference evidence="14 15" key="1">
    <citation type="submission" date="2020-04" db="EMBL/GenBank/DDBJ databases">
        <title>Description of novel Gluconacetobacter.</title>
        <authorList>
            <person name="Sombolestani A."/>
        </authorList>
    </citation>
    <scope>NUCLEOTIDE SEQUENCE [LARGE SCALE GENOMIC DNA]</scope>
    <source>
        <strain evidence="14 15">LMG 19747</strain>
    </source>
</reference>
<evidence type="ECO:0000256" key="2">
    <source>
        <dbReference type="ARBA" id="ARBA00022448"/>
    </source>
</evidence>
<dbReference type="GO" id="GO:0044718">
    <property type="term" value="P:siderophore transmembrane transport"/>
    <property type="evidence" value="ECO:0007669"/>
    <property type="project" value="TreeGrafter"/>
</dbReference>
<accession>A0A7W4NT46</accession>
<comment type="caution">
    <text evidence="14">The sequence shown here is derived from an EMBL/GenBank/DDBJ whole genome shotgun (WGS) entry which is preliminary data.</text>
</comment>
<dbReference type="InterPro" id="IPR037066">
    <property type="entry name" value="Plug_dom_sf"/>
</dbReference>
<dbReference type="GO" id="GO:0015344">
    <property type="term" value="F:siderophore uptake transmembrane transporter activity"/>
    <property type="evidence" value="ECO:0007669"/>
    <property type="project" value="TreeGrafter"/>
</dbReference>
<dbReference type="Gene3D" id="2.40.170.20">
    <property type="entry name" value="TonB-dependent receptor, beta-barrel domain"/>
    <property type="match status" value="1"/>
</dbReference>
<evidence type="ECO:0000313" key="15">
    <source>
        <dbReference type="Proteomes" id="UP000589085"/>
    </source>
</evidence>
<keyword evidence="5" id="KW-0732">Signal</keyword>
<sequence>MGRPRGSGARSAVGGRATRAGLVALACLPPRAGHAAPPDVPASAAERIAVIRAAGPAIARRLALPQTRAGISRQKIDSTVNMVDTEDALKYLPSIMLRKRNAGDTQATVETRTWGVNSSARSLVYVDDAPISALISNNNTSGGPRWGMVAPEQIERIDVLYGPFAAAYPGNAMGGVILITTRMPDHFEATIRQGGGAQTYAGYRTHGTYGTATTAVTLGDRIGRLSWFVSANREESLTQPLFFVTTAAMPRGAIPALSKTGAVANVAGASGLQHVTMNTVTGRLAYDITDWLRATYMVGYWTDDGRSRAQTYLRTAAGAATYGGIGGFANGIYTLGAAHLSNMVALRTDTRGTWDGEGVFTAYDYLHDWQRNPAGVLAGTALTPGGAIASMAGSGWKTADGRATWRPDAAHEVSFGGHWDRYMLENPTYDTNDWQASATHGNGTFKTLGRGTTQTEAAWAQDAWHVLPGWTLTAGGRMEFWQAFGGYNLAGTVGQARPRVHAAHVSPKATLAWRIDPLWEAKLSFGEAWRFPTVSELYQIVSTGITYALPNADLAPERVLSGEASIERRTADSVVRLSLFQENTHDALISQMTMLDAVYVTTNQNVTAIRNRGVECVVQKQNLLGRDIDLSNSVTYVDSRILSDPGFVSATGTMAAGKHVPYVPAWRDTLQLTWHATARLDLTGSLRYQGRVASTIDNTDRVGHVFGAFDGFLVADLHVRYGLTQRLTLDVGVDNVNNARYYLYHPFMMRTWVGSLKARF</sequence>
<dbReference type="InterPro" id="IPR036942">
    <property type="entry name" value="Beta-barrel_TonB_sf"/>
</dbReference>
<dbReference type="InterPro" id="IPR039426">
    <property type="entry name" value="TonB-dep_rcpt-like"/>
</dbReference>
<dbReference type="EMBL" id="JABEQJ010000027">
    <property type="protein sequence ID" value="MBB2161925.1"/>
    <property type="molecule type" value="Genomic_DNA"/>
</dbReference>
<dbReference type="SUPFAM" id="SSF56935">
    <property type="entry name" value="Porins"/>
    <property type="match status" value="1"/>
</dbReference>
<dbReference type="PANTHER" id="PTHR30069:SF53">
    <property type="entry name" value="COLICIN I RECEPTOR-RELATED"/>
    <property type="match status" value="1"/>
</dbReference>
<dbReference type="AlphaFoldDB" id="A0A7W4NT46"/>
<organism evidence="14 15">
    <name type="scientific">Gluconacetobacter sacchari</name>
    <dbReference type="NCBI Taxonomy" id="92759"/>
    <lineage>
        <taxon>Bacteria</taxon>
        <taxon>Pseudomonadati</taxon>
        <taxon>Pseudomonadota</taxon>
        <taxon>Alphaproteobacteria</taxon>
        <taxon>Acetobacterales</taxon>
        <taxon>Acetobacteraceae</taxon>
        <taxon>Gluconacetobacter</taxon>
    </lineage>
</organism>
<keyword evidence="2 10" id="KW-0813">Transport</keyword>
<dbReference type="Gene3D" id="2.170.130.10">
    <property type="entry name" value="TonB-dependent receptor, plug domain"/>
    <property type="match status" value="1"/>
</dbReference>
<keyword evidence="14" id="KW-0675">Receptor</keyword>
<dbReference type="PROSITE" id="PS52016">
    <property type="entry name" value="TONB_DEPENDENT_REC_3"/>
    <property type="match status" value="1"/>
</dbReference>
<feature type="domain" description="TonB-dependent receptor-like beta-barrel" evidence="12">
    <location>
        <begin position="286"/>
        <end position="736"/>
    </location>
</feature>
<keyword evidence="7 11" id="KW-0798">TonB box</keyword>
<feature type="domain" description="TonB-dependent receptor plug" evidence="13">
    <location>
        <begin position="64"/>
        <end position="176"/>
    </location>
</feature>
<gene>
    <name evidence="14" type="ORF">HLH48_17455</name>
</gene>
<evidence type="ECO:0000256" key="1">
    <source>
        <dbReference type="ARBA" id="ARBA00004571"/>
    </source>
</evidence>